<evidence type="ECO:0000313" key="2">
    <source>
        <dbReference type="EMBL" id="TPX12229.1"/>
    </source>
</evidence>
<organism evidence="2 3">
    <name type="scientific">Thyridium curvatum</name>
    <dbReference type="NCBI Taxonomy" id="1093900"/>
    <lineage>
        <taxon>Eukaryota</taxon>
        <taxon>Fungi</taxon>
        <taxon>Dikarya</taxon>
        <taxon>Ascomycota</taxon>
        <taxon>Pezizomycotina</taxon>
        <taxon>Sordariomycetes</taxon>
        <taxon>Sordariomycetidae</taxon>
        <taxon>Thyridiales</taxon>
        <taxon>Thyridiaceae</taxon>
        <taxon>Thyridium</taxon>
    </lineage>
</organism>
<evidence type="ECO:0000256" key="1">
    <source>
        <dbReference type="SAM" id="MobiDB-lite"/>
    </source>
</evidence>
<dbReference type="InParanoid" id="A0A507B4G4"/>
<accession>A0A507B4G4</accession>
<dbReference type="OrthoDB" id="3445164at2759"/>
<dbReference type="GeneID" id="41974562"/>
<dbReference type="InterPro" id="IPR036047">
    <property type="entry name" value="F-box-like_dom_sf"/>
</dbReference>
<reference evidence="2 3" key="1">
    <citation type="submission" date="2019-06" db="EMBL/GenBank/DDBJ databases">
        <title>Draft genome sequence of the filamentous fungus Phialemoniopsis curvata isolated from diesel fuel.</title>
        <authorList>
            <person name="Varaljay V.A."/>
            <person name="Lyon W.J."/>
            <person name="Crouch A.L."/>
            <person name="Drake C.E."/>
            <person name="Hollomon J.M."/>
            <person name="Nadeau L.J."/>
            <person name="Nunn H.S."/>
            <person name="Stevenson B.S."/>
            <person name="Bojanowski C.L."/>
            <person name="Crookes-Goodson W.J."/>
        </authorList>
    </citation>
    <scope>NUCLEOTIDE SEQUENCE [LARGE SCALE GENOMIC DNA]</scope>
    <source>
        <strain evidence="2 3">D216</strain>
    </source>
</reference>
<protein>
    <recommendedName>
        <fullName evidence="4">F-box domain-containing protein</fullName>
    </recommendedName>
</protein>
<feature type="compositionally biased region" description="Polar residues" evidence="1">
    <location>
        <begin position="14"/>
        <end position="23"/>
    </location>
</feature>
<dbReference type="Proteomes" id="UP000319257">
    <property type="component" value="Unassembled WGS sequence"/>
</dbReference>
<dbReference type="CDD" id="cd09917">
    <property type="entry name" value="F-box_SF"/>
    <property type="match status" value="1"/>
</dbReference>
<feature type="region of interest" description="Disordered" evidence="1">
    <location>
        <begin position="275"/>
        <end position="313"/>
    </location>
</feature>
<dbReference type="EMBL" id="SKBQ01000042">
    <property type="protein sequence ID" value="TPX12229.1"/>
    <property type="molecule type" value="Genomic_DNA"/>
</dbReference>
<feature type="region of interest" description="Disordered" evidence="1">
    <location>
        <begin position="1"/>
        <end position="129"/>
    </location>
</feature>
<evidence type="ECO:0000313" key="3">
    <source>
        <dbReference type="Proteomes" id="UP000319257"/>
    </source>
</evidence>
<keyword evidence="3" id="KW-1185">Reference proteome</keyword>
<sequence>MIEVMHISGDNGPGSMQGSQENRALTREEYAQLTRELTTRRMPYRTPKRAQSTTYDYRIPTAPRDHPSISVQPTVQEHPSGENSPTDAGSRQATPKPDEREQAAAAAGRKRPPLPPPRRSYSVMDYEPVPHTHRPSATLTLEDMPPELHYAIFDWLDPIDSTCLGLANKHFYDIHVRMHGRVPLSARRSGPNDMEWAWHLAGNVRHVGGVGVVPQEHHQMTDKEKLALLRVRGQALCRKCGVSRCELHKHIREWMGPGYEYCSVRQRFGPVAPEGASKDCYMSSPRDPHRCGRHRTRVQKPQAPAAVAPPARS</sequence>
<proteinExistence type="predicted"/>
<feature type="compositionally biased region" description="Polar residues" evidence="1">
    <location>
        <begin position="69"/>
        <end position="93"/>
    </location>
</feature>
<evidence type="ECO:0008006" key="4">
    <source>
        <dbReference type="Google" id="ProtNLM"/>
    </source>
</evidence>
<dbReference type="RefSeq" id="XP_030993940.1">
    <property type="nucleotide sequence ID" value="XM_031141823.1"/>
</dbReference>
<gene>
    <name evidence="2" type="ORF">E0L32_007115</name>
</gene>
<dbReference type="SUPFAM" id="SSF81383">
    <property type="entry name" value="F-box domain"/>
    <property type="match status" value="1"/>
</dbReference>
<comment type="caution">
    <text evidence="2">The sequence shown here is derived from an EMBL/GenBank/DDBJ whole genome shotgun (WGS) entry which is preliminary data.</text>
</comment>
<feature type="compositionally biased region" description="Low complexity" evidence="1">
    <location>
        <begin position="301"/>
        <end position="313"/>
    </location>
</feature>
<dbReference type="AlphaFoldDB" id="A0A507B4G4"/>
<name>A0A507B4G4_9PEZI</name>